<reference evidence="2 3" key="1">
    <citation type="submission" date="2019-08" db="EMBL/GenBank/DDBJ databases">
        <title>Dermacoccus abyssi strain HZAU 226, whole genome Nanopore sequencing project.</title>
        <authorList>
            <person name="Guo A."/>
            <person name="Zhang X."/>
            <person name="Ruan Y."/>
            <person name="Liu W."/>
            <person name="Chen Q."/>
            <person name="Gu L."/>
        </authorList>
    </citation>
    <scope>NUCLEOTIDE SEQUENCE [LARGE SCALE GENOMIC DNA]</scope>
    <source>
        <strain evidence="2 3">HZAU 226</strain>
    </source>
</reference>
<dbReference type="Proteomes" id="UP000323565">
    <property type="component" value="Chromosome"/>
</dbReference>
<sequence>MEQALEAEGVAPQVIARPEAVAGMEPLAHATATVIKLHGDYKDLGSLNTPDELASYPEQWNRLIERVLDDYGLLISGWSADWGHRTGGPDGGFPNRRYPLYWDGRSSRGGTAQRLLAGRRGTVIPAAGADELFTAIASNIEALERLVVPPLTTAMAVARLKRYLPNPVRRIDLHDLVVNATEDVAQGVIDQALSLPGDRGTSLQHVLDGHRERSHLLRTLLVEGVRHDDGVHDRLWMDVFQRLVDVGSVRRLGVPHPSASGESEAVPSPACPSRARDRCDVSPPRRTRHQTGHAGNRNT</sequence>
<dbReference type="EMBL" id="CP043031">
    <property type="protein sequence ID" value="QEH93202.1"/>
    <property type="molecule type" value="Genomic_DNA"/>
</dbReference>
<feature type="region of interest" description="Disordered" evidence="1">
    <location>
        <begin position="255"/>
        <end position="299"/>
    </location>
</feature>
<evidence type="ECO:0000313" key="3">
    <source>
        <dbReference type="Proteomes" id="UP000323565"/>
    </source>
</evidence>
<proteinExistence type="predicted"/>
<name>A0ABX5Z8F4_9MICO</name>
<gene>
    <name evidence="2" type="ORF">FV141_06445</name>
</gene>
<protein>
    <recommendedName>
        <fullName evidence="4">SIR2-like domain-containing protein</fullName>
    </recommendedName>
</protein>
<evidence type="ECO:0000256" key="1">
    <source>
        <dbReference type="SAM" id="MobiDB-lite"/>
    </source>
</evidence>
<keyword evidence="3" id="KW-1185">Reference proteome</keyword>
<evidence type="ECO:0008006" key="4">
    <source>
        <dbReference type="Google" id="ProtNLM"/>
    </source>
</evidence>
<evidence type="ECO:0000313" key="2">
    <source>
        <dbReference type="EMBL" id="QEH93202.1"/>
    </source>
</evidence>
<accession>A0ABX5Z8F4</accession>
<organism evidence="2 3">
    <name type="scientific">Dermacoccus abyssi</name>
    <dbReference type="NCBI Taxonomy" id="322596"/>
    <lineage>
        <taxon>Bacteria</taxon>
        <taxon>Bacillati</taxon>
        <taxon>Actinomycetota</taxon>
        <taxon>Actinomycetes</taxon>
        <taxon>Micrococcales</taxon>
        <taxon>Dermacoccaceae</taxon>
        <taxon>Dermacoccus</taxon>
    </lineage>
</organism>